<reference evidence="2" key="1">
    <citation type="submission" date="2013-09" db="EMBL/GenBank/DDBJ databases">
        <title>Corchorus olitorius genome sequencing.</title>
        <authorList>
            <person name="Alam M."/>
            <person name="Haque M.S."/>
            <person name="Islam M.S."/>
            <person name="Emdad E.M."/>
            <person name="Islam M.M."/>
            <person name="Ahmed B."/>
            <person name="Halim A."/>
            <person name="Hossen Q.M.M."/>
            <person name="Hossain M.Z."/>
            <person name="Ahmed R."/>
            <person name="Khan M.M."/>
            <person name="Islam R."/>
            <person name="Rashid M.M."/>
            <person name="Khan S.A."/>
            <person name="Rahman M.S."/>
            <person name="Alam M."/>
            <person name="Yahiya A.S."/>
            <person name="Khan M.S."/>
            <person name="Azam M.S."/>
            <person name="Haque T."/>
            <person name="Lashkar M.Z.H."/>
            <person name="Akhand A.I."/>
            <person name="Morshed G."/>
            <person name="Roy S."/>
            <person name="Uddin K.S."/>
            <person name="Rabeya T."/>
            <person name="Hossain A.S."/>
            <person name="Chowdhury A."/>
            <person name="Snigdha A.R."/>
            <person name="Mortoza M.S."/>
            <person name="Matin S.A."/>
            <person name="Hoque S.M.E."/>
            <person name="Islam M.K."/>
            <person name="Roy D.K."/>
            <person name="Haider R."/>
            <person name="Moosa M.M."/>
            <person name="Elias S.M."/>
            <person name="Hasan A.M."/>
            <person name="Jahan S."/>
            <person name="Shafiuddin M."/>
            <person name="Mahmood N."/>
            <person name="Shommy N.S."/>
        </authorList>
    </citation>
    <scope>NUCLEOTIDE SEQUENCE [LARGE SCALE GENOMIC DNA]</scope>
    <source>
        <strain evidence="2">cv. O-4</strain>
    </source>
</reference>
<proteinExistence type="predicted"/>
<dbReference type="Proteomes" id="UP000187203">
    <property type="component" value="Unassembled WGS sequence"/>
</dbReference>
<dbReference type="AlphaFoldDB" id="A0A1R3KIM2"/>
<sequence length="50" mass="6367">MEERRIWKNIIRADENDLNKKRRWEEMDHDILVNIMKRLSWRDWGMVVLK</sequence>
<organism evidence="1 2">
    <name type="scientific">Corchorus olitorius</name>
    <dbReference type="NCBI Taxonomy" id="93759"/>
    <lineage>
        <taxon>Eukaryota</taxon>
        <taxon>Viridiplantae</taxon>
        <taxon>Streptophyta</taxon>
        <taxon>Embryophyta</taxon>
        <taxon>Tracheophyta</taxon>
        <taxon>Spermatophyta</taxon>
        <taxon>Magnoliopsida</taxon>
        <taxon>eudicotyledons</taxon>
        <taxon>Gunneridae</taxon>
        <taxon>Pentapetalae</taxon>
        <taxon>rosids</taxon>
        <taxon>malvids</taxon>
        <taxon>Malvales</taxon>
        <taxon>Malvaceae</taxon>
        <taxon>Grewioideae</taxon>
        <taxon>Apeibeae</taxon>
        <taxon>Corchorus</taxon>
    </lineage>
</organism>
<feature type="non-terminal residue" evidence="1">
    <location>
        <position position="50"/>
    </location>
</feature>
<dbReference type="OrthoDB" id="10469373at2759"/>
<evidence type="ECO:0000313" key="2">
    <source>
        <dbReference type="Proteomes" id="UP000187203"/>
    </source>
</evidence>
<protein>
    <recommendedName>
        <fullName evidence="3">F-box domain-containing protein</fullName>
    </recommendedName>
</protein>
<evidence type="ECO:0008006" key="3">
    <source>
        <dbReference type="Google" id="ProtNLM"/>
    </source>
</evidence>
<dbReference type="EMBL" id="AWUE01013456">
    <property type="protein sequence ID" value="OMP06935.1"/>
    <property type="molecule type" value="Genomic_DNA"/>
</dbReference>
<comment type="caution">
    <text evidence="1">The sequence shown here is derived from an EMBL/GenBank/DDBJ whole genome shotgun (WGS) entry which is preliminary data.</text>
</comment>
<gene>
    <name evidence="1" type="ORF">COLO4_07732</name>
</gene>
<evidence type="ECO:0000313" key="1">
    <source>
        <dbReference type="EMBL" id="OMP06935.1"/>
    </source>
</evidence>
<name>A0A1R3KIM2_9ROSI</name>
<keyword evidence="2" id="KW-1185">Reference proteome</keyword>
<accession>A0A1R3KIM2</accession>